<organism evidence="1 2">
    <name type="scientific">Marasmius crinis-equi</name>
    <dbReference type="NCBI Taxonomy" id="585013"/>
    <lineage>
        <taxon>Eukaryota</taxon>
        <taxon>Fungi</taxon>
        <taxon>Dikarya</taxon>
        <taxon>Basidiomycota</taxon>
        <taxon>Agaricomycotina</taxon>
        <taxon>Agaricomycetes</taxon>
        <taxon>Agaricomycetidae</taxon>
        <taxon>Agaricales</taxon>
        <taxon>Marasmiineae</taxon>
        <taxon>Marasmiaceae</taxon>
        <taxon>Marasmius</taxon>
    </lineage>
</organism>
<name>A0ABR3FRT4_9AGAR</name>
<sequence>MSSNDPPFIIHLPSSLGIHRDIPVLDGLSPADSDDPNNDTELAYHTRPPALFMTQLLPGDVMLSEPPVFHLEEIPTTPLSIDNTRLPSAVCTVSTDSRVNAHGEKKKKPSVSLNSDVIAEVLFHFLDMEGPHGNTYRVLMLSRAATYKFYREVYITHPKSLKLVKDAVSKNSALNTHVRTLHFGMSMTSPFTIFRPITGELAKFTTSEPLTMQNWPAIREVVEKCRDGVESLAFAGAIVTDTYVQPLLVHTFTSITELGAPVQFIYTPNSPLMTRTSYSSDNRIVDTTWPNLVTLSISVSDPTDFLNHMDLRMDLRHLAKLERLHILFRFLDSECVSRYLRNTKVLPSVQCIAVEMAKPAPSFPLYNFVTDAYFFDPRVVFVHKGPITAPFDRLIKIYARQQYQAIYDLMLVLDSVQGEWEPVLEKVEERRLFAARHDWVYPEGVGNIVQVNAGPFLLSLMDQVETPWPDDEYTSPIPIEAITFDVYHSWI</sequence>
<evidence type="ECO:0000313" key="1">
    <source>
        <dbReference type="EMBL" id="KAL0578042.1"/>
    </source>
</evidence>
<protein>
    <submittedName>
        <fullName evidence="1">Uncharacterized protein</fullName>
    </submittedName>
</protein>
<dbReference type="EMBL" id="JBAHYK010000122">
    <property type="protein sequence ID" value="KAL0578042.1"/>
    <property type="molecule type" value="Genomic_DNA"/>
</dbReference>
<keyword evidence="2" id="KW-1185">Reference proteome</keyword>
<proteinExistence type="predicted"/>
<reference evidence="1 2" key="1">
    <citation type="submission" date="2024-02" db="EMBL/GenBank/DDBJ databases">
        <title>A draft genome for the cacao thread blight pathogen Marasmius crinis-equi.</title>
        <authorList>
            <person name="Cohen S.P."/>
            <person name="Baruah I.K."/>
            <person name="Amoako-Attah I."/>
            <person name="Bukari Y."/>
            <person name="Meinhardt L.W."/>
            <person name="Bailey B.A."/>
        </authorList>
    </citation>
    <scope>NUCLEOTIDE SEQUENCE [LARGE SCALE GENOMIC DNA]</scope>
    <source>
        <strain evidence="1 2">GH-76</strain>
    </source>
</reference>
<comment type="caution">
    <text evidence="1">The sequence shown here is derived from an EMBL/GenBank/DDBJ whole genome shotgun (WGS) entry which is preliminary data.</text>
</comment>
<evidence type="ECO:0000313" key="2">
    <source>
        <dbReference type="Proteomes" id="UP001465976"/>
    </source>
</evidence>
<gene>
    <name evidence="1" type="ORF">V5O48_003947</name>
</gene>
<dbReference type="Proteomes" id="UP001465976">
    <property type="component" value="Unassembled WGS sequence"/>
</dbReference>
<accession>A0ABR3FRT4</accession>